<proteinExistence type="inferred from homology"/>
<dbReference type="EMBL" id="FOJW01000003">
    <property type="protein sequence ID" value="SFA88048.1"/>
    <property type="molecule type" value="Genomic_DNA"/>
</dbReference>
<dbReference type="STRING" id="237679.SAMN04488072_10342"/>
<dbReference type="GO" id="GO:0005975">
    <property type="term" value="P:carbohydrate metabolic process"/>
    <property type="evidence" value="ECO:0007669"/>
    <property type="project" value="InterPro"/>
</dbReference>
<protein>
    <recommendedName>
        <fullName evidence="4">Glucosamine-6-phosphate deaminase</fullName>
        <ecNumber evidence="4">3.5.99.6</ecNumber>
    </recommendedName>
    <alternativeName>
        <fullName evidence="4">GlcN6P deaminase</fullName>
        <shortName evidence="4">GNPDA</shortName>
    </alternativeName>
    <alternativeName>
        <fullName evidence="4">Glucosamine-6-phosphate isomerase</fullName>
    </alternativeName>
</protein>
<dbReference type="GO" id="GO:0006046">
    <property type="term" value="P:N-acetylglucosamine catabolic process"/>
    <property type="evidence" value="ECO:0007669"/>
    <property type="project" value="UniProtKB-UniRule"/>
</dbReference>
<feature type="active site" description="Proton acceptor; for ring-opening step" evidence="4">
    <location>
        <position position="138"/>
    </location>
</feature>
<dbReference type="FunFam" id="3.40.50.1360:FF:000003">
    <property type="entry name" value="Glucosamine-6-phosphate deaminase"/>
    <property type="match status" value="1"/>
</dbReference>
<feature type="active site" description="For ring-opening step" evidence="4">
    <location>
        <position position="143"/>
    </location>
</feature>
<dbReference type="InterPro" id="IPR037171">
    <property type="entry name" value="NagB/RpiA_transferase-like"/>
</dbReference>
<dbReference type="PANTHER" id="PTHR11280">
    <property type="entry name" value="GLUCOSAMINE-6-PHOSPHATE ISOMERASE"/>
    <property type="match status" value="1"/>
</dbReference>
<dbReference type="SUPFAM" id="SSF100950">
    <property type="entry name" value="NagB/RpiA/CoA transferase-like"/>
    <property type="match status" value="1"/>
</dbReference>
<feature type="active site" description="For ring-opening step" evidence="4">
    <location>
        <position position="136"/>
    </location>
</feature>
<dbReference type="PANTHER" id="PTHR11280:SF5">
    <property type="entry name" value="GLUCOSAMINE-6-PHOSPHATE ISOMERASE"/>
    <property type="match status" value="1"/>
</dbReference>
<dbReference type="PROSITE" id="PS01161">
    <property type="entry name" value="GLC_GALNAC_ISOMERASE"/>
    <property type="match status" value="1"/>
</dbReference>
<dbReference type="UniPathway" id="UPA00629">
    <property type="reaction ID" value="UER00684"/>
</dbReference>
<gene>
    <name evidence="4" type="primary">nagB</name>
    <name evidence="6" type="ORF">SAMN04488072_10342</name>
</gene>
<organism evidence="6 7">
    <name type="scientific">Lentibacillus halodurans</name>
    <dbReference type="NCBI Taxonomy" id="237679"/>
    <lineage>
        <taxon>Bacteria</taxon>
        <taxon>Bacillati</taxon>
        <taxon>Bacillota</taxon>
        <taxon>Bacilli</taxon>
        <taxon>Bacillales</taxon>
        <taxon>Bacillaceae</taxon>
        <taxon>Lentibacillus</taxon>
    </lineage>
</organism>
<dbReference type="GO" id="GO:0005737">
    <property type="term" value="C:cytoplasm"/>
    <property type="evidence" value="ECO:0007669"/>
    <property type="project" value="TreeGrafter"/>
</dbReference>
<dbReference type="Gene3D" id="3.40.50.1360">
    <property type="match status" value="1"/>
</dbReference>
<dbReference type="HAMAP" id="MF_01241">
    <property type="entry name" value="GlcN6P_deamin"/>
    <property type="match status" value="1"/>
</dbReference>
<comment type="function">
    <text evidence="4">Catalyzes the reversible isomerization-deamination of glucosamine 6-phosphate (GlcN6P) to form fructose 6-phosphate (Fru6P) and ammonium ion.</text>
</comment>
<keyword evidence="7" id="KW-1185">Reference proteome</keyword>
<dbReference type="OrthoDB" id="9791139at2"/>
<evidence type="ECO:0000256" key="1">
    <source>
        <dbReference type="ARBA" id="ARBA00000644"/>
    </source>
</evidence>
<keyword evidence="2 4" id="KW-0378">Hydrolase</keyword>
<dbReference type="GO" id="GO:0004342">
    <property type="term" value="F:glucosamine-6-phosphate deaminase activity"/>
    <property type="evidence" value="ECO:0007669"/>
    <property type="project" value="UniProtKB-UniRule"/>
</dbReference>
<dbReference type="InterPro" id="IPR018321">
    <property type="entry name" value="Glucosamine6P_isomerase_CS"/>
</dbReference>
<evidence type="ECO:0000313" key="6">
    <source>
        <dbReference type="EMBL" id="SFA88048.1"/>
    </source>
</evidence>
<keyword evidence="3 4" id="KW-0119">Carbohydrate metabolism</keyword>
<feature type="domain" description="Glucosamine/galactosamine-6-phosphate isomerase" evidence="5">
    <location>
        <begin position="12"/>
        <end position="230"/>
    </location>
</feature>
<dbReference type="InterPro" id="IPR004547">
    <property type="entry name" value="Glucosamine6P_isomerase"/>
</dbReference>
<dbReference type="InterPro" id="IPR006148">
    <property type="entry name" value="Glc/Gal-6P_isomerase"/>
</dbReference>
<dbReference type="AlphaFoldDB" id="A0A1I0WIJ1"/>
<evidence type="ECO:0000256" key="2">
    <source>
        <dbReference type="ARBA" id="ARBA00022801"/>
    </source>
</evidence>
<sequence>MDIISVKDYYEMSKKTCEYVVDQVNKLDRPVLGLATGSTPEGLYRQLIGQYKEGHVSFNHVTTFNLDEYVGLAADDPNSYRYYMNEKLFNHIDLPEDRAFLPNGDEEDLAKECRDYEMLIRDSGHIDLQILGLGLNGHIGFNEPGTAFDSRTHIVELDASTRQANARFFPTMDDVPEKAITMGIDTIMESKQIVLLVSGEKKADAVHQLVNGEITEEFPASILQKHQNVTVVADKGALSRL</sequence>
<evidence type="ECO:0000313" key="7">
    <source>
        <dbReference type="Proteomes" id="UP000198642"/>
    </source>
</evidence>
<comment type="similarity">
    <text evidence="4">Belongs to the glucosamine/galactosamine-6-phosphate isomerase family. NagB subfamily.</text>
</comment>
<dbReference type="GO" id="GO:0042802">
    <property type="term" value="F:identical protein binding"/>
    <property type="evidence" value="ECO:0007669"/>
    <property type="project" value="TreeGrafter"/>
</dbReference>
<accession>A0A1I0WIJ1</accession>
<dbReference type="GO" id="GO:0006043">
    <property type="term" value="P:glucosamine catabolic process"/>
    <property type="evidence" value="ECO:0007669"/>
    <property type="project" value="TreeGrafter"/>
</dbReference>
<dbReference type="NCBIfam" id="TIGR00502">
    <property type="entry name" value="nagB"/>
    <property type="match status" value="1"/>
</dbReference>
<comment type="pathway">
    <text evidence="4">Amino-sugar metabolism; N-acetylneuraminate degradation; D-fructose 6-phosphate from N-acetylneuraminate: step 5/5.</text>
</comment>
<reference evidence="6 7" key="1">
    <citation type="submission" date="2016-10" db="EMBL/GenBank/DDBJ databases">
        <authorList>
            <person name="de Groot N.N."/>
        </authorList>
    </citation>
    <scope>NUCLEOTIDE SEQUENCE [LARGE SCALE GENOMIC DNA]</scope>
    <source>
        <strain evidence="6 7">CGMCC 1.3702</strain>
    </source>
</reference>
<dbReference type="EC" id="3.5.99.6" evidence="4"/>
<dbReference type="Proteomes" id="UP000198642">
    <property type="component" value="Unassembled WGS sequence"/>
</dbReference>
<feature type="active site" description="Proton acceptor; for enolization step" evidence="4">
    <location>
        <position position="67"/>
    </location>
</feature>
<evidence type="ECO:0000256" key="3">
    <source>
        <dbReference type="ARBA" id="ARBA00023277"/>
    </source>
</evidence>
<comment type="catalytic activity">
    <reaction evidence="1 4">
        <text>alpha-D-glucosamine 6-phosphate + H2O = beta-D-fructose 6-phosphate + NH4(+)</text>
        <dbReference type="Rhea" id="RHEA:12172"/>
        <dbReference type="ChEBI" id="CHEBI:15377"/>
        <dbReference type="ChEBI" id="CHEBI:28938"/>
        <dbReference type="ChEBI" id="CHEBI:57634"/>
        <dbReference type="ChEBI" id="CHEBI:75989"/>
        <dbReference type="EC" id="3.5.99.6"/>
    </reaction>
</comment>
<comment type="caution">
    <text evidence="4">Lacks conserved residue(s) required for the propagation of feature annotation.</text>
</comment>
<dbReference type="RefSeq" id="WP_090234307.1">
    <property type="nucleotide sequence ID" value="NZ_FOJW01000003.1"/>
</dbReference>
<name>A0A1I0WIJ1_9BACI</name>
<dbReference type="CDD" id="cd01399">
    <property type="entry name" value="GlcN6P_deaminase"/>
    <property type="match status" value="1"/>
</dbReference>
<dbReference type="GO" id="GO:0019262">
    <property type="term" value="P:N-acetylneuraminate catabolic process"/>
    <property type="evidence" value="ECO:0007669"/>
    <property type="project" value="UniProtKB-UniRule"/>
</dbReference>
<evidence type="ECO:0000256" key="4">
    <source>
        <dbReference type="HAMAP-Rule" id="MF_01241"/>
    </source>
</evidence>
<dbReference type="Pfam" id="PF01182">
    <property type="entry name" value="Glucosamine_iso"/>
    <property type="match status" value="1"/>
</dbReference>
<evidence type="ECO:0000259" key="5">
    <source>
        <dbReference type="Pfam" id="PF01182"/>
    </source>
</evidence>